<evidence type="ECO:0000313" key="3">
    <source>
        <dbReference type="Proteomes" id="UP001154322"/>
    </source>
</evidence>
<protein>
    <recommendedName>
        <fullName evidence="4">DUF2642 domain-containing protein</fullName>
    </recommendedName>
</protein>
<dbReference type="Proteomes" id="UP001154322">
    <property type="component" value="Unassembled WGS sequence"/>
</dbReference>
<name>A0ABN8U641_9BACL</name>
<accession>A0ABN8U641</accession>
<keyword evidence="1" id="KW-0175">Coiled coil</keyword>
<reference evidence="2" key="1">
    <citation type="submission" date="2022-06" db="EMBL/GenBank/DDBJ databases">
        <authorList>
            <person name="Dietemann V."/>
            <person name="Ory F."/>
            <person name="Dainat B."/>
            <person name="Oberhansli S."/>
        </authorList>
    </citation>
    <scope>NUCLEOTIDE SEQUENCE</scope>
    <source>
        <strain evidence="2">Ena-SAMPLE-TAB-26-04-2022-14:26:32:270-5432</strain>
    </source>
</reference>
<evidence type="ECO:0000256" key="1">
    <source>
        <dbReference type="SAM" id="Coils"/>
    </source>
</evidence>
<comment type="caution">
    <text evidence="2">The sequence shown here is derived from an EMBL/GenBank/DDBJ whole genome shotgun (WGS) entry which is preliminary data.</text>
</comment>
<evidence type="ECO:0008006" key="4">
    <source>
        <dbReference type="Google" id="ProtNLM"/>
    </source>
</evidence>
<dbReference type="EMBL" id="CALYLO010000003">
    <property type="protein sequence ID" value="CAH8245359.1"/>
    <property type="molecule type" value="Genomic_DNA"/>
</dbReference>
<sequence>MDRKRGGSKMGFWFGYGRLVNKLRQLEEKVEELARGADEAASGPNEELKRFLEFKVGTEIMVCTPSAAVRGVLLSVGAGVLQLRETTGDRALIPFSKVTYVQSSASREEISR</sequence>
<evidence type="ECO:0000313" key="2">
    <source>
        <dbReference type="EMBL" id="CAH8245359.1"/>
    </source>
</evidence>
<gene>
    <name evidence="2" type="ORF">WJ0W_002594</name>
</gene>
<proteinExistence type="predicted"/>
<feature type="coiled-coil region" evidence="1">
    <location>
        <begin position="16"/>
        <end position="43"/>
    </location>
</feature>
<keyword evidence="3" id="KW-1185">Reference proteome</keyword>
<organism evidence="2 3">
    <name type="scientific">Paenibacillus melissococcoides</name>
    <dbReference type="NCBI Taxonomy" id="2912268"/>
    <lineage>
        <taxon>Bacteria</taxon>
        <taxon>Bacillati</taxon>
        <taxon>Bacillota</taxon>
        <taxon>Bacilli</taxon>
        <taxon>Bacillales</taxon>
        <taxon>Paenibacillaceae</taxon>
        <taxon>Paenibacillus</taxon>
    </lineage>
</organism>